<dbReference type="Proteomes" id="UP000054564">
    <property type="component" value="Unassembled WGS sequence"/>
</dbReference>
<feature type="region of interest" description="Disordered" evidence="1">
    <location>
        <begin position="108"/>
        <end position="170"/>
    </location>
</feature>
<protein>
    <submittedName>
        <fullName evidence="2">Uncharacterized protein</fullName>
    </submittedName>
</protein>
<comment type="caution">
    <text evidence="2">The sequence shown here is derived from an EMBL/GenBank/DDBJ whole genome shotgun (WGS) entry which is preliminary data.</text>
</comment>
<keyword evidence="3" id="KW-1185">Reference proteome</keyword>
<proteinExistence type="predicted"/>
<dbReference type="AlphaFoldDB" id="A0A0L0URN3"/>
<reference evidence="3" key="1">
    <citation type="submission" date="2014-03" db="EMBL/GenBank/DDBJ databases">
        <title>The Genome Sequence of Puccinia striiformis f. sp. tritici PST-78.</title>
        <authorList>
            <consortium name="The Broad Institute Genome Sequencing Platform"/>
            <person name="Cuomo C."/>
            <person name="Hulbert S."/>
            <person name="Chen X."/>
            <person name="Walker B."/>
            <person name="Young S.K."/>
            <person name="Zeng Q."/>
            <person name="Gargeya S."/>
            <person name="Fitzgerald M."/>
            <person name="Haas B."/>
            <person name="Abouelleil A."/>
            <person name="Alvarado L."/>
            <person name="Arachchi H.M."/>
            <person name="Berlin A.M."/>
            <person name="Chapman S.B."/>
            <person name="Goldberg J."/>
            <person name="Griggs A."/>
            <person name="Gujja S."/>
            <person name="Hansen M."/>
            <person name="Howarth C."/>
            <person name="Imamovic A."/>
            <person name="Larimer J."/>
            <person name="McCowan C."/>
            <person name="Montmayeur A."/>
            <person name="Murphy C."/>
            <person name="Neiman D."/>
            <person name="Pearson M."/>
            <person name="Priest M."/>
            <person name="Roberts A."/>
            <person name="Saif S."/>
            <person name="Shea T."/>
            <person name="Sisk P."/>
            <person name="Sykes S."/>
            <person name="Wortman J."/>
            <person name="Nusbaum C."/>
            <person name="Birren B."/>
        </authorList>
    </citation>
    <scope>NUCLEOTIDE SEQUENCE [LARGE SCALE GENOMIC DNA]</scope>
    <source>
        <strain evidence="3">race PST-78</strain>
    </source>
</reference>
<sequence>MYRSTSYYVPQVPFPNSSTLTRVYPIVPQQAAIQAPQLVCLPTAAASSNPVPTQQQTRETAHTYATGPLQSITRPTNVSRLLYVSWFNCKTTDAGSQSNSDEVAEDIDVDGEGEHGGNDGPNGGGDDEGKDKHDEDDEGTEHWINSKANQKSNQKAPQALPEESDLDSDWDKAWCIRHEELSSWEHL</sequence>
<evidence type="ECO:0000313" key="3">
    <source>
        <dbReference type="Proteomes" id="UP000054564"/>
    </source>
</evidence>
<evidence type="ECO:0000256" key="1">
    <source>
        <dbReference type="SAM" id="MobiDB-lite"/>
    </source>
</evidence>
<name>A0A0L0URN3_9BASI</name>
<dbReference type="EMBL" id="AJIL01000370">
    <property type="protein sequence ID" value="KNE89414.1"/>
    <property type="molecule type" value="Genomic_DNA"/>
</dbReference>
<organism evidence="2 3">
    <name type="scientific">Puccinia striiformis f. sp. tritici PST-78</name>
    <dbReference type="NCBI Taxonomy" id="1165861"/>
    <lineage>
        <taxon>Eukaryota</taxon>
        <taxon>Fungi</taxon>
        <taxon>Dikarya</taxon>
        <taxon>Basidiomycota</taxon>
        <taxon>Pucciniomycotina</taxon>
        <taxon>Pucciniomycetes</taxon>
        <taxon>Pucciniales</taxon>
        <taxon>Pucciniaceae</taxon>
        <taxon>Puccinia</taxon>
    </lineage>
</organism>
<feature type="compositionally biased region" description="Polar residues" evidence="1">
    <location>
        <begin position="146"/>
        <end position="156"/>
    </location>
</feature>
<accession>A0A0L0URN3</accession>
<gene>
    <name evidence="2" type="ORF">PSTG_17129</name>
</gene>
<evidence type="ECO:0000313" key="2">
    <source>
        <dbReference type="EMBL" id="KNE89414.1"/>
    </source>
</evidence>